<dbReference type="Proteomes" id="UP001370348">
    <property type="component" value="Chromosome"/>
</dbReference>
<reference evidence="1 2" key="1">
    <citation type="submission" date="2021-12" db="EMBL/GenBank/DDBJ databases">
        <title>Discovery of the Pendulisporaceae a myxobacterial family with distinct sporulation behavior and unique specialized metabolism.</title>
        <authorList>
            <person name="Garcia R."/>
            <person name="Popoff A."/>
            <person name="Bader C.D."/>
            <person name="Loehr J."/>
            <person name="Walesch S."/>
            <person name="Walt C."/>
            <person name="Boldt J."/>
            <person name="Bunk B."/>
            <person name="Haeckl F.J.F.P.J."/>
            <person name="Gunesch A.P."/>
            <person name="Birkelbach J."/>
            <person name="Nuebel U."/>
            <person name="Pietschmann T."/>
            <person name="Bach T."/>
            <person name="Mueller R."/>
        </authorList>
    </citation>
    <scope>NUCLEOTIDE SEQUENCE [LARGE SCALE GENOMIC DNA]</scope>
    <source>
        <strain evidence="1 2">MSr11954</strain>
    </source>
</reference>
<evidence type="ECO:0000313" key="1">
    <source>
        <dbReference type="EMBL" id="WXB15129.1"/>
    </source>
</evidence>
<accession>A0ABZ2LW22</accession>
<proteinExistence type="predicted"/>
<keyword evidence="2" id="KW-1185">Reference proteome</keyword>
<protein>
    <submittedName>
        <fullName evidence="1">Uncharacterized protein</fullName>
    </submittedName>
</protein>
<sequence>MARIAQGLSWCLLLASIGCTVPGCKSLRKSYNESFCREFRKSFLQSCTSACTAKPGQSTVCATRCGEALPREKAYSDKCDDTST</sequence>
<dbReference type="RefSeq" id="WP_394824754.1">
    <property type="nucleotide sequence ID" value="NZ_CP089984.1"/>
</dbReference>
<dbReference type="PROSITE" id="PS51257">
    <property type="entry name" value="PROKAR_LIPOPROTEIN"/>
    <property type="match status" value="1"/>
</dbReference>
<gene>
    <name evidence="1" type="ORF">LZC94_45835</name>
</gene>
<name>A0ABZ2LW22_9BACT</name>
<dbReference type="EMBL" id="CP089984">
    <property type="protein sequence ID" value="WXB15129.1"/>
    <property type="molecule type" value="Genomic_DNA"/>
</dbReference>
<organism evidence="1 2">
    <name type="scientific">Pendulispora albinea</name>
    <dbReference type="NCBI Taxonomy" id="2741071"/>
    <lineage>
        <taxon>Bacteria</taxon>
        <taxon>Pseudomonadati</taxon>
        <taxon>Myxococcota</taxon>
        <taxon>Myxococcia</taxon>
        <taxon>Myxococcales</taxon>
        <taxon>Sorangiineae</taxon>
        <taxon>Pendulisporaceae</taxon>
        <taxon>Pendulispora</taxon>
    </lineage>
</organism>
<evidence type="ECO:0000313" key="2">
    <source>
        <dbReference type="Proteomes" id="UP001370348"/>
    </source>
</evidence>